<dbReference type="InterPro" id="IPR021289">
    <property type="entry name" value="UvsY"/>
</dbReference>
<accession>A0A381YRR0</accession>
<dbReference type="AlphaFoldDB" id="A0A381YRR0"/>
<dbReference type="EMBL" id="UINC01018885">
    <property type="protein sequence ID" value="SVA79650.1"/>
    <property type="molecule type" value="Genomic_DNA"/>
</dbReference>
<sequence>MNLEELKAEWEKDCEIDDIELDKASLVVPKLHAKYSDELTTKILLLRKYNKDYNELLKYKWLWFTGKLDDDTIQKLRWPQDPFDGLKIMKNDFHYFFNSDKDLVELKSKIEYLEVTVDFVKRCMDNITWRHQTIKNTIEWRKFMAGQ</sequence>
<evidence type="ECO:0000313" key="1">
    <source>
        <dbReference type="EMBL" id="SVA79650.1"/>
    </source>
</evidence>
<organism evidence="1">
    <name type="scientific">marine metagenome</name>
    <dbReference type="NCBI Taxonomy" id="408172"/>
    <lineage>
        <taxon>unclassified sequences</taxon>
        <taxon>metagenomes</taxon>
        <taxon>ecological metagenomes</taxon>
    </lineage>
</organism>
<dbReference type="Pfam" id="PF11056">
    <property type="entry name" value="UvsY"/>
    <property type="match status" value="1"/>
</dbReference>
<reference evidence="1" key="1">
    <citation type="submission" date="2018-05" db="EMBL/GenBank/DDBJ databases">
        <authorList>
            <person name="Lanie J.A."/>
            <person name="Ng W.-L."/>
            <person name="Kazmierczak K.M."/>
            <person name="Andrzejewski T.M."/>
            <person name="Davidsen T.M."/>
            <person name="Wayne K.J."/>
            <person name="Tettelin H."/>
            <person name="Glass J.I."/>
            <person name="Rusch D."/>
            <person name="Podicherti R."/>
            <person name="Tsui H.-C.T."/>
            <person name="Winkler M.E."/>
        </authorList>
    </citation>
    <scope>NUCLEOTIDE SEQUENCE</scope>
</reference>
<name>A0A381YRR0_9ZZZZ</name>
<gene>
    <name evidence="1" type="ORF">METZ01_LOCUS132504</name>
</gene>
<proteinExistence type="predicted"/>
<protein>
    <submittedName>
        <fullName evidence="1">Uncharacterized protein</fullName>
    </submittedName>
</protein>